<evidence type="ECO:0000256" key="3">
    <source>
        <dbReference type="ARBA" id="ARBA00023170"/>
    </source>
</evidence>
<evidence type="ECO:0000313" key="4">
    <source>
        <dbReference type="EMBL" id="GMS93202.1"/>
    </source>
</evidence>
<organism evidence="4 6">
    <name type="scientific">Pristionchus entomophagus</name>
    <dbReference type="NCBI Taxonomy" id="358040"/>
    <lineage>
        <taxon>Eukaryota</taxon>
        <taxon>Metazoa</taxon>
        <taxon>Ecdysozoa</taxon>
        <taxon>Nematoda</taxon>
        <taxon>Chromadorea</taxon>
        <taxon>Rhabditida</taxon>
        <taxon>Rhabditina</taxon>
        <taxon>Diplogasteromorpha</taxon>
        <taxon>Diplogasteroidea</taxon>
        <taxon>Neodiplogasteridae</taxon>
        <taxon>Pristionchus</taxon>
    </lineage>
</organism>
<proteinExistence type="predicted"/>
<dbReference type="AlphaFoldDB" id="A0AAV5TE08"/>
<dbReference type="EMBL" id="BTSX01000004">
    <property type="protein sequence ID" value="GMS93202.1"/>
    <property type="molecule type" value="Genomic_DNA"/>
</dbReference>
<reference evidence="4" key="1">
    <citation type="submission" date="2023-10" db="EMBL/GenBank/DDBJ databases">
        <title>Genome assembly of Pristionchus species.</title>
        <authorList>
            <person name="Yoshida K."/>
            <person name="Sommer R.J."/>
        </authorList>
    </citation>
    <scope>NUCLEOTIDE SEQUENCE</scope>
    <source>
        <strain evidence="4">RS0144</strain>
    </source>
</reference>
<dbReference type="Proteomes" id="UP001432027">
    <property type="component" value="Unassembled WGS sequence"/>
</dbReference>
<dbReference type="EMBL" id="BTSX01000040">
    <property type="protein sequence ID" value="GMT08230.1"/>
    <property type="molecule type" value="Genomic_DNA"/>
</dbReference>
<sequence length="158" mass="18536">ALQGALKRSTVQEMNNNNEIPKSIVSVGEHVNNLVDNLQYIEFRHQLLRRSDFSPRPNNPQSIMDVLKRSTAMGQPQKEMLGWPMTQSNNQALLSLEDHVRLRIPMPRLHIDRIPNFCKFWIYADHVYAIEWAKTLEFFRLLELGDQVHSEMIDLPRF</sequence>
<keyword evidence="3" id="KW-0675">Receptor</keyword>
<keyword evidence="1" id="KW-0805">Transcription regulation</keyword>
<keyword evidence="2" id="KW-0804">Transcription</keyword>
<evidence type="ECO:0000313" key="5">
    <source>
        <dbReference type="EMBL" id="GMT08230.1"/>
    </source>
</evidence>
<evidence type="ECO:0000256" key="1">
    <source>
        <dbReference type="ARBA" id="ARBA00023015"/>
    </source>
</evidence>
<accession>A0AAV5TE08</accession>
<protein>
    <submittedName>
        <fullName evidence="4">Uncharacterized protein</fullName>
    </submittedName>
</protein>
<feature type="non-terminal residue" evidence="4">
    <location>
        <position position="1"/>
    </location>
</feature>
<gene>
    <name evidence="4" type="ORF">PENTCL1PPCAC_15378</name>
    <name evidence="5" type="ORF">PENTCL1PPCAC_30404</name>
</gene>
<evidence type="ECO:0000256" key="2">
    <source>
        <dbReference type="ARBA" id="ARBA00023163"/>
    </source>
</evidence>
<comment type="caution">
    <text evidence="4">The sequence shown here is derived from an EMBL/GenBank/DDBJ whole genome shotgun (WGS) entry which is preliminary data.</text>
</comment>
<keyword evidence="6" id="KW-1185">Reference proteome</keyword>
<evidence type="ECO:0000313" key="6">
    <source>
        <dbReference type="Proteomes" id="UP001432027"/>
    </source>
</evidence>
<dbReference type="InterPro" id="IPR035500">
    <property type="entry name" value="NHR-like_dom_sf"/>
</dbReference>
<name>A0AAV5TE08_9BILA</name>
<dbReference type="SUPFAM" id="SSF48508">
    <property type="entry name" value="Nuclear receptor ligand-binding domain"/>
    <property type="match status" value="1"/>
</dbReference>